<keyword evidence="5" id="KW-0378">Hydrolase</keyword>
<dbReference type="InterPro" id="IPR024079">
    <property type="entry name" value="MetalloPept_cat_dom_sf"/>
</dbReference>
<comment type="function">
    <text evidence="8">Probable zinc metalloprotease.</text>
</comment>
<keyword evidence="4" id="KW-0479">Metal-binding</keyword>
<keyword evidence="7" id="KW-0482">Metalloprotease</keyword>
<dbReference type="InterPro" id="IPR052009">
    <property type="entry name" value="Archaemetzincin"/>
</dbReference>
<proteinExistence type="inferred from homology"/>
<evidence type="ECO:0000256" key="2">
    <source>
        <dbReference type="ARBA" id="ARBA00006954"/>
    </source>
</evidence>
<sequence>MPTEHAIMLCYGPQNTSAVMPQFSSNMSNVTVADKATQTGTLKYPAASRLRLYGTQRRRRDSPTSRVGSASPEVSPREPSHVVWRQRSANLLPLRLRGGGRDRWPSNGGMEAVGRPMHEEPTQDFSQFYHDPCRNLPTRQKRKIYIQPIGSFGDAKVSTDVYLKWLRDYCEAFYYNLTVRILDPMPVSHTGCAFRINEYTQNLQIHAGYLLNYLKKKKPKDAFCIVGITMIDLYPKDSWNFVFGQASLTEGVGIFSFARYDSDFYSANYKGRLKTTKKLPAADYSVFDGYYTPEITSKLLLRSCKTLTHEIGHIFGLHHCQWLECVMQGSNHLEESDRRPLDLCPICLRKLQSVLGFSILERYKALQRWIEDKASGTDEGHSSEARGGLPKPVFGVLYADGIPKIYSSAPSGGIGSAPPDWFRPKERGGAKPRLIFAVNLGTWSPAVAGCVSCADVRASNHAKLGEASLRPQQGPEPQKSCNPRAERPLVWGGRVGELAVFGTLPRARRLQQRFQLWLRRMRCSCIGPAS</sequence>
<dbReference type="GO" id="GO:0008237">
    <property type="term" value="F:metallopeptidase activity"/>
    <property type="evidence" value="ECO:0007669"/>
    <property type="project" value="UniProtKB-KW"/>
</dbReference>
<dbReference type="EMBL" id="JAOTOJ010000002">
    <property type="protein sequence ID" value="KAK9407068.1"/>
    <property type="molecule type" value="Genomic_DNA"/>
</dbReference>
<evidence type="ECO:0000256" key="1">
    <source>
        <dbReference type="ARBA" id="ARBA00001947"/>
    </source>
</evidence>
<dbReference type="SUPFAM" id="SSF55486">
    <property type="entry name" value="Metalloproteases ('zincins'), catalytic domain"/>
    <property type="match status" value="1"/>
</dbReference>
<protein>
    <recommendedName>
        <fullName evidence="9">Archaemetzincin-2</fullName>
    </recommendedName>
    <alternativeName>
        <fullName evidence="10">Archeobacterial metalloproteinase-like protein 2</fullName>
    </alternativeName>
</protein>
<keyword evidence="3" id="KW-0645">Protease</keyword>
<evidence type="ECO:0000256" key="4">
    <source>
        <dbReference type="ARBA" id="ARBA00022723"/>
    </source>
</evidence>
<evidence type="ECO:0000256" key="11">
    <source>
        <dbReference type="SAM" id="MobiDB-lite"/>
    </source>
</evidence>
<dbReference type="GO" id="GO:0006508">
    <property type="term" value="P:proteolysis"/>
    <property type="evidence" value="ECO:0007669"/>
    <property type="project" value="UniProtKB-KW"/>
</dbReference>
<feature type="region of interest" description="Disordered" evidence="11">
    <location>
        <begin position="464"/>
        <end position="485"/>
    </location>
</feature>
<comment type="caution">
    <text evidence="12">The sequence shown here is derived from an EMBL/GenBank/DDBJ whole genome shotgun (WGS) entry which is preliminary data.</text>
</comment>
<feature type="region of interest" description="Disordered" evidence="11">
    <location>
        <begin position="52"/>
        <end position="81"/>
    </location>
</feature>
<evidence type="ECO:0000256" key="10">
    <source>
        <dbReference type="ARBA" id="ARBA00043240"/>
    </source>
</evidence>
<evidence type="ECO:0000313" key="12">
    <source>
        <dbReference type="EMBL" id="KAK9407068.1"/>
    </source>
</evidence>
<dbReference type="AlphaFoldDB" id="A0AAW1BYY7"/>
<name>A0AAW1BYY7_CROAD</name>
<dbReference type="PANTHER" id="PTHR32205:SF5">
    <property type="entry name" value="ARCHAEMETZINCIN-2"/>
    <property type="match status" value="1"/>
</dbReference>
<accession>A0AAW1BYY7</accession>
<organism evidence="12 13">
    <name type="scientific">Crotalus adamanteus</name>
    <name type="common">Eastern diamondback rattlesnake</name>
    <dbReference type="NCBI Taxonomy" id="8729"/>
    <lineage>
        <taxon>Eukaryota</taxon>
        <taxon>Metazoa</taxon>
        <taxon>Chordata</taxon>
        <taxon>Craniata</taxon>
        <taxon>Vertebrata</taxon>
        <taxon>Euteleostomi</taxon>
        <taxon>Lepidosauria</taxon>
        <taxon>Squamata</taxon>
        <taxon>Bifurcata</taxon>
        <taxon>Unidentata</taxon>
        <taxon>Episquamata</taxon>
        <taxon>Toxicofera</taxon>
        <taxon>Serpentes</taxon>
        <taxon>Colubroidea</taxon>
        <taxon>Viperidae</taxon>
        <taxon>Crotalinae</taxon>
        <taxon>Crotalus</taxon>
    </lineage>
</organism>
<dbReference type="Proteomes" id="UP001474421">
    <property type="component" value="Unassembled WGS sequence"/>
</dbReference>
<comment type="cofactor">
    <cofactor evidence="1">
        <name>Zn(2+)</name>
        <dbReference type="ChEBI" id="CHEBI:29105"/>
    </cofactor>
</comment>
<dbReference type="Gene3D" id="3.40.390.10">
    <property type="entry name" value="Collagenase (Catalytic Domain)"/>
    <property type="match status" value="1"/>
</dbReference>
<keyword evidence="13" id="KW-1185">Reference proteome</keyword>
<dbReference type="CDD" id="cd11375">
    <property type="entry name" value="Peptidase_M54"/>
    <property type="match status" value="1"/>
</dbReference>
<dbReference type="GO" id="GO:0046872">
    <property type="term" value="F:metal ion binding"/>
    <property type="evidence" value="ECO:0007669"/>
    <property type="project" value="UniProtKB-KW"/>
</dbReference>
<dbReference type="InterPro" id="IPR012962">
    <property type="entry name" value="Pept_M54_archaemetzincn"/>
</dbReference>
<evidence type="ECO:0000256" key="3">
    <source>
        <dbReference type="ARBA" id="ARBA00022670"/>
    </source>
</evidence>
<gene>
    <name evidence="12" type="ORF">NXF25_005842</name>
</gene>
<evidence type="ECO:0000256" key="9">
    <source>
        <dbReference type="ARBA" id="ARBA00040634"/>
    </source>
</evidence>
<dbReference type="PANTHER" id="PTHR32205">
    <property type="entry name" value="ARCHAEMETZINCIN-2-RELATED"/>
    <property type="match status" value="1"/>
</dbReference>
<evidence type="ECO:0000256" key="6">
    <source>
        <dbReference type="ARBA" id="ARBA00022833"/>
    </source>
</evidence>
<evidence type="ECO:0000256" key="5">
    <source>
        <dbReference type="ARBA" id="ARBA00022801"/>
    </source>
</evidence>
<dbReference type="Pfam" id="PF07998">
    <property type="entry name" value="Peptidase_M54"/>
    <property type="match status" value="1"/>
</dbReference>
<reference evidence="12 13" key="1">
    <citation type="journal article" date="2024" name="Proc. Natl. Acad. Sci. U.S.A.">
        <title>The genetic regulatory architecture and epigenomic basis for age-related changes in rattlesnake venom.</title>
        <authorList>
            <person name="Hogan M.P."/>
            <person name="Holding M.L."/>
            <person name="Nystrom G.S."/>
            <person name="Colston T.J."/>
            <person name="Bartlett D.A."/>
            <person name="Mason A.J."/>
            <person name="Ellsworth S.A."/>
            <person name="Rautsaw R.M."/>
            <person name="Lawrence K.C."/>
            <person name="Strickland J.L."/>
            <person name="He B."/>
            <person name="Fraser P."/>
            <person name="Margres M.J."/>
            <person name="Gilbert D.M."/>
            <person name="Gibbs H.L."/>
            <person name="Parkinson C.L."/>
            <person name="Rokyta D.R."/>
        </authorList>
    </citation>
    <scope>NUCLEOTIDE SEQUENCE [LARGE SCALE GENOMIC DNA]</scope>
    <source>
        <strain evidence="12">DRR0105</strain>
    </source>
</reference>
<evidence type="ECO:0000313" key="13">
    <source>
        <dbReference type="Proteomes" id="UP001474421"/>
    </source>
</evidence>
<evidence type="ECO:0000256" key="8">
    <source>
        <dbReference type="ARBA" id="ARBA00024316"/>
    </source>
</evidence>
<keyword evidence="6" id="KW-0862">Zinc</keyword>
<evidence type="ECO:0000256" key="7">
    <source>
        <dbReference type="ARBA" id="ARBA00023049"/>
    </source>
</evidence>
<comment type="similarity">
    <text evidence="2">Belongs to the peptidase M54 family.</text>
</comment>